<dbReference type="Pfam" id="PF03061">
    <property type="entry name" value="4HBT"/>
    <property type="match status" value="1"/>
</dbReference>
<comment type="similarity">
    <text evidence="1">Belongs to the thioesterase PaaI family.</text>
</comment>
<gene>
    <name evidence="4" type="ORF">ASZ90_010479</name>
</gene>
<organism evidence="4">
    <name type="scientific">hydrocarbon metagenome</name>
    <dbReference type="NCBI Taxonomy" id="938273"/>
    <lineage>
        <taxon>unclassified sequences</taxon>
        <taxon>metagenomes</taxon>
        <taxon>ecological metagenomes</taxon>
    </lineage>
</organism>
<dbReference type="Gene3D" id="3.10.129.10">
    <property type="entry name" value="Hotdog Thioesterase"/>
    <property type="match status" value="1"/>
</dbReference>
<evidence type="ECO:0000313" key="4">
    <source>
        <dbReference type="EMBL" id="KUG19802.1"/>
    </source>
</evidence>
<feature type="domain" description="Thioesterase" evidence="3">
    <location>
        <begin position="61"/>
        <end position="131"/>
    </location>
</feature>
<dbReference type="EMBL" id="LNQE01001256">
    <property type="protein sequence ID" value="KUG19802.1"/>
    <property type="molecule type" value="Genomic_DNA"/>
</dbReference>
<dbReference type="PANTHER" id="PTHR21660">
    <property type="entry name" value="THIOESTERASE SUPERFAMILY MEMBER-RELATED"/>
    <property type="match status" value="1"/>
</dbReference>
<dbReference type="GO" id="GO:0047617">
    <property type="term" value="F:fatty acyl-CoA hydrolase activity"/>
    <property type="evidence" value="ECO:0007669"/>
    <property type="project" value="InterPro"/>
</dbReference>
<reference evidence="4" key="1">
    <citation type="journal article" date="2015" name="Proc. Natl. Acad. Sci. U.S.A.">
        <title>Networks of energetic and metabolic interactions define dynamics in microbial communities.</title>
        <authorList>
            <person name="Embree M."/>
            <person name="Liu J.K."/>
            <person name="Al-Bassam M.M."/>
            <person name="Zengler K."/>
        </authorList>
    </citation>
    <scope>NUCLEOTIDE SEQUENCE</scope>
</reference>
<name>A0A0W8FG30_9ZZZZ</name>
<dbReference type="CDD" id="cd03443">
    <property type="entry name" value="PaaI_thioesterase"/>
    <property type="match status" value="1"/>
</dbReference>
<dbReference type="InterPro" id="IPR039298">
    <property type="entry name" value="ACOT13"/>
</dbReference>
<dbReference type="SUPFAM" id="SSF54637">
    <property type="entry name" value="Thioesterase/thiol ester dehydrase-isomerase"/>
    <property type="match status" value="1"/>
</dbReference>
<proteinExistence type="inferred from homology"/>
<comment type="caution">
    <text evidence="4">The sequence shown here is derived from an EMBL/GenBank/DDBJ whole genome shotgun (WGS) entry which is preliminary data.</text>
</comment>
<protein>
    <recommendedName>
        <fullName evidence="3">Thioesterase domain-containing protein</fullName>
    </recommendedName>
</protein>
<evidence type="ECO:0000259" key="3">
    <source>
        <dbReference type="Pfam" id="PF03061"/>
    </source>
</evidence>
<sequence>MRAYLNSSLMRYLDAIAERGRDANPFFRMMGVNIGRFGDGKAEISMDIRPEMQNGVGWLQGGMFVALADEAMALALYTVLEEGEGIATVSESTSFLKGAREGRLIATGRVVKKGRRIAFTEGEVRDAGSGTVYARTSAAFVVTKA</sequence>
<keyword evidence="2" id="KW-0378">Hydrolase</keyword>
<dbReference type="PANTHER" id="PTHR21660:SF1">
    <property type="entry name" value="ACYL-COENZYME A THIOESTERASE 13"/>
    <property type="match status" value="1"/>
</dbReference>
<dbReference type="InterPro" id="IPR006683">
    <property type="entry name" value="Thioestr_dom"/>
</dbReference>
<dbReference type="NCBIfam" id="TIGR00369">
    <property type="entry name" value="unchar_dom_1"/>
    <property type="match status" value="1"/>
</dbReference>
<evidence type="ECO:0000256" key="2">
    <source>
        <dbReference type="ARBA" id="ARBA00022801"/>
    </source>
</evidence>
<dbReference type="InterPro" id="IPR029069">
    <property type="entry name" value="HotDog_dom_sf"/>
</dbReference>
<dbReference type="InterPro" id="IPR003736">
    <property type="entry name" value="PAAI_dom"/>
</dbReference>
<evidence type="ECO:0000256" key="1">
    <source>
        <dbReference type="ARBA" id="ARBA00008324"/>
    </source>
</evidence>
<accession>A0A0W8FG30</accession>
<dbReference type="AlphaFoldDB" id="A0A0W8FG30"/>